<organism evidence="4 5">
    <name type="scientific">Vicia faba</name>
    <name type="common">Broad bean</name>
    <name type="synonym">Faba vulgaris</name>
    <dbReference type="NCBI Taxonomy" id="3906"/>
    <lineage>
        <taxon>Eukaryota</taxon>
        <taxon>Viridiplantae</taxon>
        <taxon>Streptophyta</taxon>
        <taxon>Embryophyta</taxon>
        <taxon>Tracheophyta</taxon>
        <taxon>Spermatophyta</taxon>
        <taxon>Magnoliopsida</taxon>
        <taxon>eudicotyledons</taxon>
        <taxon>Gunneridae</taxon>
        <taxon>Pentapetalae</taxon>
        <taxon>rosids</taxon>
        <taxon>fabids</taxon>
        <taxon>Fabales</taxon>
        <taxon>Fabaceae</taxon>
        <taxon>Papilionoideae</taxon>
        <taxon>50 kb inversion clade</taxon>
        <taxon>NPAAA clade</taxon>
        <taxon>Hologalegina</taxon>
        <taxon>IRL clade</taxon>
        <taxon>Fabeae</taxon>
        <taxon>Vicia</taxon>
    </lineage>
</organism>
<dbReference type="GO" id="GO:0005634">
    <property type="term" value="C:nucleus"/>
    <property type="evidence" value="ECO:0007669"/>
    <property type="project" value="UniProtKB-SubCell"/>
</dbReference>
<dbReference type="InterPro" id="IPR051992">
    <property type="entry name" value="OxStress_Response_Reg"/>
</dbReference>
<dbReference type="Proteomes" id="UP001157006">
    <property type="component" value="Chromosome 6"/>
</dbReference>
<accession>A0AAV1BC19</accession>
<evidence type="ECO:0000313" key="5">
    <source>
        <dbReference type="Proteomes" id="UP001157006"/>
    </source>
</evidence>
<dbReference type="PANTHER" id="PTHR33172">
    <property type="entry name" value="OS08G0516900 PROTEIN"/>
    <property type="match status" value="1"/>
</dbReference>
<keyword evidence="2" id="KW-0539">Nucleus</keyword>
<evidence type="ECO:0000256" key="3">
    <source>
        <dbReference type="SAM" id="MobiDB-lite"/>
    </source>
</evidence>
<proteinExistence type="predicted"/>
<keyword evidence="5" id="KW-1185">Reference proteome</keyword>
<dbReference type="GO" id="GO:0006950">
    <property type="term" value="P:response to stress"/>
    <property type="evidence" value="ECO:0007669"/>
    <property type="project" value="UniProtKB-ARBA"/>
</dbReference>
<name>A0AAV1BC19_VICFA</name>
<reference evidence="4 5" key="1">
    <citation type="submission" date="2023-01" db="EMBL/GenBank/DDBJ databases">
        <authorList>
            <person name="Kreplak J."/>
        </authorList>
    </citation>
    <scope>NUCLEOTIDE SEQUENCE [LARGE SCALE GENOMIC DNA]</scope>
</reference>
<evidence type="ECO:0000313" key="4">
    <source>
        <dbReference type="EMBL" id="CAI8619733.1"/>
    </source>
</evidence>
<comment type="subcellular location">
    <subcellularLocation>
        <location evidence="1">Nucleus</location>
    </subcellularLocation>
</comment>
<protein>
    <submittedName>
        <fullName evidence="4">Uncharacterized protein</fullName>
    </submittedName>
</protein>
<feature type="region of interest" description="Disordered" evidence="3">
    <location>
        <begin position="1"/>
        <end position="35"/>
    </location>
</feature>
<evidence type="ECO:0000256" key="1">
    <source>
        <dbReference type="ARBA" id="ARBA00004123"/>
    </source>
</evidence>
<dbReference type="AlphaFoldDB" id="A0AAV1BC19"/>
<dbReference type="PANTHER" id="PTHR33172:SF103">
    <property type="entry name" value="PROTEIN OXIDATIVE STRESS 3"/>
    <property type="match status" value="1"/>
</dbReference>
<sequence>MDGKNNTSWIEMDDDDDEKESTSSNSNLSSSSSLNLNGSLYELSELLKHLPIKRGLSMFYQGKAQSFGSLARVKSIEDLAKKNKPNYRSKVKSCKNFGLCTTKATIAKKSSRRTSFSITVSKKKSFLGESS</sequence>
<evidence type="ECO:0000256" key="2">
    <source>
        <dbReference type="ARBA" id="ARBA00023242"/>
    </source>
</evidence>
<feature type="compositionally biased region" description="Low complexity" evidence="3">
    <location>
        <begin position="22"/>
        <end position="35"/>
    </location>
</feature>
<gene>
    <name evidence="4" type="ORF">VFH_VI185680</name>
</gene>
<dbReference type="EMBL" id="OX451741">
    <property type="protein sequence ID" value="CAI8619733.1"/>
    <property type="molecule type" value="Genomic_DNA"/>
</dbReference>